<evidence type="ECO:0000256" key="4">
    <source>
        <dbReference type="ARBA" id="ARBA00022989"/>
    </source>
</evidence>
<dbReference type="Pfam" id="PF13520">
    <property type="entry name" value="AA_permease_2"/>
    <property type="match status" value="1"/>
</dbReference>
<evidence type="ECO:0000313" key="9">
    <source>
        <dbReference type="Proteomes" id="UP001271007"/>
    </source>
</evidence>
<keyword evidence="3 7" id="KW-0812">Transmembrane</keyword>
<feature type="transmembrane region" description="Helical" evidence="7">
    <location>
        <begin position="172"/>
        <end position="192"/>
    </location>
</feature>
<evidence type="ECO:0000256" key="6">
    <source>
        <dbReference type="SAM" id="MobiDB-lite"/>
    </source>
</evidence>
<feature type="transmembrane region" description="Helical" evidence="7">
    <location>
        <begin position="379"/>
        <end position="399"/>
    </location>
</feature>
<keyword evidence="2" id="KW-0813">Transport</keyword>
<keyword evidence="5 7" id="KW-0472">Membrane</keyword>
<dbReference type="PANTHER" id="PTHR45649">
    <property type="entry name" value="AMINO-ACID PERMEASE BAT1"/>
    <property type="match status" value="1"/>
</dbReference>
<dbReference type="Gene3D" id="1.20.1740.10">
    <property type="entry name" value="Amino acid/polyamine transporter I"/>
    <property type="match status" value="1"/>
</dbReference>
<reference evidence="8" key="1">
    <citation type="submission" date="2023-04" db="EMBL/GenBank/DDBJ databases">
        <title>Black Yeasts Isolated from many extreme environments.</title>
        <authorList>
            <person name="Coleine C."/>
            <person name="Stajich J.E."/>
            <person name="Selbmann L."/>
        </authorList>
    </citation>
    <scope>NUCLEOTIDE SEQUENCE</scope>
    <source>
        <strain evidence="8">CCFEE 5312</strain>
    </source>
</reference>
<dbReference type="EMBL" id="JAWDJX010000206">
    <property type="protein sequence ID" value="KAK3045541.1"/>
    <property type="molecule type" value="Genomic_DNA"/>
</dbReference>
<dbReference type="GO" id="GO:0022857">
    <property type="term" value="F:transmembrane transporter activity"/>
    <property type="evidence" value="ECO:0007669"/>
    <property type="project" value="InterPro"/>
</dbReference>
<feature type="transmembrane region" description="Helical" evidence="7">
    <location>
        <begin position="236"/>
        <end position="255"/>
    </location>
</feature>
<gene>
    <name evidence="8" type="ORF">LTR09_012884</name>
</gene>
<feature type="transmembrane region" description="Helical" evidence="7">
    <location>
        <begin position="79"/>
        <end position="97"/>
    </location>
</feature>
<dbReference type="InterPro" id="IPR002293">
    <property type="entry name" value="AA/rel_permease1"/>
</dbReference>
<comment type="caution">
    <text evidence="8">The sequence shown here is derived from an EMBL/GenBank/DDBJ whole genome shotgun (WGS) entry which is preliminary data.</text>
</comment>
<feature type="transmembrane region" description="Helical" evidence="7">
    <location>
        <begin position="479"/>
        <end position="500"/>
    </location>
</feature>
<evidence type="ECO:0000256" key="5">
    <source>
        <dbReference type="ARBA" id="ARBA00023136"/>
    </source>
</evidence>
<comment type="subcellular location">
    <subcellularLocation>
        <location evidence="1">Membrane</location>
        <topology evidence="1">Multi-pass membrane protein</topology>
    </subcellularLocation>
</comment>
<feature type="transmembrane region" description="Helical" evidence="7">
    <location>
        <begin position="405"/>
        <end position="429"/>
    </location>
</feature>
<evidence type="ECO:0000256" key="7">
    <source>
        <dbReference type="SAM" id="Phobius"/>
    </source>
</evidence>
<feature type="region of interest" description="Disordered" evidence="6">
    <location>
        <begin position="1"/>
        <end position="26"/>
    </location>
</feature>
<dbReference type="AlphaFoldDB" id="A0AAJ0G6Q0"/>
<name>A0AAJ0G6Q0_9PEZI</name>
<feature type="transmembrane region" description="Helical" evidence="7">
    <location>
        <begin position="43"/>
        <end position="67"/>
    </location>
</feature>
<feature type="transmembrane region" description="Helical" evidence="7">
    <location>
        <begin position="129"/>
        <end position="152"/>
    </location>
</feature>
<dbReference type="Proteomes" id="UP001271007">
    <property type="component" value="Unassembled WGS sequence"/>
</dbReference>
<feature type="transmembrane region" description="Helical" evidence="7">
    <location>
        <begin position="276"/>
        <end position="298"/>
    </location>
</feature>
<organism evidence="8 9">
    <name type="scientific">Extremus antarcticus</name>
    <dbReference type="NCBI Taxonomy" id="702011"/>
    <lineage>
        <taxon>Eukaryota</taxon>
        <taxon>Fungi</taxon>
        <taxon>Dikarya</taxon>
        <taxon>Ascomycota</taxon>
        <taxon>Pezizomycotina</taxon>
        <taxon>Dothideomycetes</taxon>
        <taxon>Dothideomycetidae</taxon>
        <taxon>Mycosphaerellales</taxon>
        <taxon>Extremaceae</taxon>
        <taxon>Extremus</taxon>
    </lineage>
</organism>
<feature type="transmembrane region" description="Helical" evidence="7">
    <location>
        <begin position="199"/>
        <end position="216"/>
    </location>
</feature>
<keyword evidence="4 7" id="KW-1133">Transmembrane helix</keyword>
<protein>
    <recommendedName>
        <fullName evidence="10">Amino acid transporter</fullName>
    </recommendedName>
</protein>
<keyword evidence="9" id="KW-1185">Reference proteome</keyword>
<evidence type="ECO:0000256" key="1">
    <source>
        <dbReference type="ARBA" id="ARBA00004141"/>
    </source>
</evidence>
<feature type="transmembrane region" description="Helical" evidence="7">
    <location>
        <begin position="450"/>
        <end position="473"/>
    </location>
</feature>
<dbReference type="GO" id="GO:0016020">
    <property type="term" value="C:membrane"/>
    <property type="evidence" value="ECO:0007669"/>
    <property type="project" value="UniProtKB-SubCell"/>
</dbReference>
<evidence type="ECO:0000313" key="8">
    <source>
        <dbReference type="EMBL" id="KAK3045541.1"/>
    </source>
</evidence>
<dbReference type="PANTHER" id="PTHR45649:SF1">
    <property type="entry name" value="TRANSPORTER, PUTATIVE (EUROFUNG)-RELATED"/>
    <property type="match status" value="1"/>
</dbReference>
<sequence>MAFNTYELSSVERKTPNLGEGEEPRGGEIATQLGYTQQLEEKFGLVSMIGFSCTIMITWEGILFVYQYGMYDGGPLGSIIGYLFCWIGYTLVALCLAELNSIFPTAGGQYHWTSELAPRSVRRPLSYMTGWLLVLGWQADLASAAYLGGVIIQGVAALNYPEYQVERWQGTLILYAVVLFAFFFNTVLARLLPFAEGTILAIHILGWFAILISIIVMGPHHSNEEVWGMWLNLGGYSQSGVSFFVGLIGPVFAFMGADGATHMSEEVAKPRTTIPWALITSITLNGFLGFGMLIALLYCQGDIMQNLGSKTGFPFIEAFLQSLHSLPWATAYTSILLVLLVFANVAVLAATSRTTYAFARDNGLPFSSYIGHLHERTNLPLWALGLSVVVTMLLGLINIGSSTAFNAVISLVVASFYSSYFNAIALLTWRKLTGTAPAPGPWTIGTTPSLVVNILTLIYVVIVFIFSFFPLVIPVNLTSMNWAVVLYFGVVFIGIMFYLVRGDNFVEPKPIYRKD</sequence>
<evidence type="ECO:0008006" key="10">
    <source>
        <dbReference type="Google" id="ProtNLM"/>
    </source>
</evidence>
<evidence type="ECO:0000256" key="2">
    <source>
        <dbReference type="ARBA" id="ARBA00022448"/>
    </source>
</evidence>
<feature type="transmembrane region" description="Helical" evidence="7">
    <location>
        <begin position="329"/>
        <end position="350"/>
    </location>
</feature>
<dbReference type="PIRSF" id="PIRSF006060">
    <property type="entry name" value="AA_transporter"/>
    <property type="match status" value="1"/>
</dbReference>
<evidence type="ECO:0000256" key="3">
    <source>
        <dbReference type="ARBA" id="ARBA00022692"/>
    </source>
</evidence>
<proteinExistence type="predicted"/>
<accession>A0AAJ0G6Q0</accession>